<feature type="transmembrane region" description="Helical" evidence="1">
    <location>
        <begin position="29"/>
        <end position="49"/>
    </location>
</feature>
<comment type="caution">
    <text evidence="2">The sequence shown here is derived from an EMBL/GenBank/DDBJ whole genome shotgun (WGS) entry which is preliminary data.</text>
</comment>
<organism evidence="2 3">
    <name type="scientific">Xylanibacter muris</name>
    <dbReference type="NCBI Taxonomy" id="2736290"/>
    <lineage>
        <taxon>Bacteria</taxon>
        <taxon>Pseudomonadati</taxon>
        <taxon>Bacteroidota</taxon>
        <taxon>Bacteroidia</taxon>
        <taxon>Bacteroidales</taxon>
        <taxon>Prevotellaceae</taxon>
        <taxon>Xylanibacter</taxon>
    </lineage>
</organism>
<keyword evidence="3" id="KW-1185">Reference proteome</keyword>
<sequence length="162" mass="18143">MAENIEVRSEKVRNVIGIVPRRLVRTGTAVITVLVVLMLVAVSTVHYPFSVETDGRITETRLVSGERFYNACLKTPYSHRTLFFGSRKVNLMFEGDDKTVVEGKVGAVTGMLTDKNGDNYCNVFVGIDEKDMERLGLKLNMRVHAVTYISDKTLLELISGRE</sequence>
<protein>
    <submittedName>
        <fullName evidence="2">Uncharacterized protein</fullName>
    </submittedName>
</protein>
<evidence type="ECO:0000313" key="3">
    <source>
        <dbReference type="Proteomes" id="UP000714420"/>
    </source>
</evidence>
<evidence type="ECO:0000313" key="2">
    <source>
        <dbReference type="EMBL" id="NPD91295.1"/>
    </source>
</evidence>
<name>A0ABX2AJQ9_9BACT</name>
<evidence type="ECO:0000256" key="1">
    <source>
        <dbReference type="SAM" id="Phobius"/>
    </source>
</evidence>
<keyword evidence="1" id="KW-0812">Transmembrane</keyword>
<dbReference type="Proteomes" id="UP000714420">
    <property type="component" value="Unassembled WGS sequence"/>
</dbReference>
<reference evidence="2 3" key="1">
    <citation type="submission" date="2020-05" db="EMBL/GenBank/DDBJ databases">
        <title>Distinct polysaccharide utilization as determinants for interspecies competition between intestinal Prevotella spp.</title>
        <authorList>
            <person name="Galvez E.J.C."/>
            <person name="Iljazovic A."/>
            <person name="Strowig T."/>
        </authorList>
    </citation>
    <scope>NUCLEOTIDE SEQUENCE [LARGE SCALE GENOMIC DNA]</scope>
    <source>
        <strain evidence="2 3">PMUR</strain>
    </source>
</reference>
<dbReference type="RefSeq" id="WP_172273544.1">
    <property type="nucleotide sequence ID" value="NZ_CASGMU010000002.1"/>
</dbReference>
<keyword evidence="1" id="KW-0472">Membrane</keyword>
<accession>A0ABX2AJQ9</accession>
<keyword evidence="1" id="KW-1133">Transmembrane helix</keyword>
<gene>
    <name evidence="2" type="ORF">HPS56_02840</name>
</gene>
<dbReference type="EMBL" id="JABKKF010000002">
    <property type="protein sequence ID" value="NPD91295.1"/>
    <property type="molecule type" value="Genomic_DNA"/>
</dbReference>
<proteinExistence type="predicted"/>